<reference evidence="4 5" key="1">
    <citation type="journal article" date="2015" name="Genome Announc.">
        <title>Draft Genome Sequence and Gene Annotation of the Entomopathogenic Fungus Verticillium hemipterigenum.</title>
        <authorList>
            <person name="Horn F."/>
            <person name="Habel A."/>
            <person name="Scharf D.H."/>
            <person name="Dworschak J."/>
            <person name="Brakhage A.A."/>
            <person name="Guthke R."/>
            <person name="Hertweck C."/>
            <person name="Linde J."/>
        </authorList>
    </citation>
    <scope>NUCLEOTIDE SEQUENCE [LARGE SCALE GENOMIC DNA]</scope>
</reference>
<dbReference type="SUPFAM" id="SSF50494">
    <property type="entry name" value="Trypsin-like serine proteases"/>
    <property type="match status" value="1"/>
</dbReference>
<dbReference type="GO" id="GO:0004252">
    <property type="term" value="F:serine-type endopeptidase activity"/>
    <property type="evidence" value="ECO:0007669"/>
    <property type="project" value="InterPro"/>
</dbReference>
<evidence type="ECO:0000256" key="2">
    <source>
        <dbReference type="ARBA" id="ARBA00023157"/>
    </source>
</evidence>
<organism evidence="4 5">
    <name type="scientific">[Torrubiella] hemipterigena</name>
    <dbReference type="NCBI Taxonomy" id="1531966"/>
    <lineage>
        <taxon>Eukaryota</taxon>
        <taxon>Fungi</taxon>
        <taxon>Dikarya</taxon>
        <taxon>Ascomycota</taxon>
        <taxon>Pezizomycotina</taxon>
        <taxon>Sordariomycetes</taxon>
        <taxon>Hypocreomycetidae</taxon>
        <taxon>Hypocreales</taxon>
        <taxon>Clavicipitaceae</taxon>
        <taxon>Clavicipitaceae incertae sedis</taxon>
        <taxon>'Torrubiella' clade</taxon>
    </lineage>
</organism>
<dbReference type="PROSITE" id="PS50240">
    <property type="entry name" value="TRYPSIN_DOM"/>
    <property type="match status" value="1"/>
</dbReference>
<keyword evidence="2" id="KW-1015">Disulfide bond</keyword>
<sequence>MDHVPTKHYKLPDSFYTPISSAPIMKFTNTCAMVSALGASAFATPLQGSDKIFAVAPLGAGDALFTKPINETEAFFIGGKAVPHKEYPFMAAGHRAGGPRPNGQSCSGSVIAPRKVVIAAHCADASGTKTVVYGSDDVGKGEPKKLEVLSYKKHPKYSNFQQGYDVAVITTKEDIVPADFKFPKFATSKDAGKVKFGTEAFALGYGKKDVDDKQKNAELHRAEFPVVDPAECDKTGQGLKVVPEQQFCIGTPTGRPTTCLQGDSGGPMIVDGVIYGICSWSKSTWDWYSIYNRLDNEVGDWVAEELKK</sequence>
<evidence type="ECO:0000313" key="4">
    <source>
        <dbReference type="EMBL" id="CEJ82372.1"/>
    </source>
</evidence>
<dbReference type="OrthoDB" id="4915747at2759"/>
<dbReference type="Pfam" id="PF00089">
    <property type="entry name" value="Trypsin"/>
    <property type="match status" value="1"/>
</dbReference>
<gene>
    <name evidence="4" type="ORF">VHEMI02441</name>
</gene>
<dbReference type="HOGENOM" id="CLU_903684_0_0_1"/>
<dbReference type="GO" id="GO:0006508">
    <property type="term" value="P:proteolysis"/>
    <property type="evidence" value="ECO:0007669"/>
    <property type="project" value="InterPro"/>
</dbReference>
<dbReference type="EMBL" id="CDHN01000001">
    <property type="protein sequence ID" value="CEJ82372.1"/>
    <property type="molecule type" value="Genomic_DNA"/>
</dbReference>
<dbReference type="CDD" id="cd00190">
    <property type="entry name" value="Tryp_SPc"/>
    <property type="match status" value="1"/>
</dbReference>
<feature type="domain" description="Peptidase S1" evidence="3">
    <location>
        <begin position="76"/>
        <end position="307"/>
    </location>
</feature>
<dbReference type="InterPro" id="IPR001254">
    <property type="entry name" value="Trypsin_dom"/>
</dbReference>
<dbReference type="PANTHER" id="PTHR24276">
    <property type="entry name" value="POLYSERASE-RELATED"/>
    <property type="match status" value="1"/>
</dbReference>
<dbReference type="InterPro" id="IPR050430">
    <property type="entry name" value="Peptidase_S1"/>
</dbReference>
<proteinExistence type="inferred from homology"/>
<dbReference type="STRING" id="1531966.A0A0A1T7W1"/>
<comment type="similarity">
    <text evidence="1">Belongs to the peptidase S1 family.</text>
</comment>
<dbReference type="PRINTS" id="PR00722">
    <property type="entry name" value="CHYMOTRYPSIN"/>
</dbReference>
<evidence type="ECO:0000313" key="5">
    <source>
        <dbReference type="Proteomes" id="UP000039046"/>
    </source>
</evidence>
<evidence type="ECO:0000259" key="3">
    <source>
        <dbReference type="PROSITE" id="PS50240"/>
    </source>
</evidence>
<dbReference type="InterPro" id="IPR001314">
    <property type="entry name" value="Peptidase_S1A"/>
</dbReference>
<dbReference type="AlphaFoldDB" id="A0A0A1T7W1"/>
<keyword evidence="5" id="KW-1185">Reference proteome</keyword>
<dbReference type="Gene3D" id="2.40.10.10">
    <property type="entry name" value="Trypsin-like serine proteases"/>
    <property type="match status" value="2"/>
</dbReference>
<protein>
    <recommendedName>
        <fullName evidence="3">Peptidase S1 domain-containing protein</fullName>
    </recommendedName>
</protein>
<evidence type="ECO:0000256" key="1">
    <source>
        <dbReference type="ARBA" id="ARBA00007664"/>
    </source>
</evidence>
<accession>A0A0A1T7W1</accession>
<dbReference type="InterPro" id="IPR043504">
    <property type="entry name" value="Peptidase_S1_PA_chymotrypsin"/>
</dbReference>
<dbReference type="Proteomes" id="UP000039046">
    <property type="component" value="Unassembled WGS sequence"/>
</dbReference>
<dbReference type="SMART" id="SM00020">
    <property type="entry name" value="Tryp_SPc"/>
    <property type="match status" value="1"/>
</dbReference>
<dbReference type="PANTHER" id="PTHR24276:SF98">
    <property type="entry name" value="FI18310P1-RELATED"/>
    <property type="match status" value="1"/>
</dbReference>
<dbReference type="InterPro" id="IPR009003">
    <property type="entry name" value="Peptidase_S1_PA"/>
</dbReference>
<name>A0A0A1T7W1_9HYPO</name>